<gene>
    <name evidence="3" type="ORF">OS493_020656</name>
</gene>
<feature type="compositionally biased region" description="Polar residues" evidence="1">
    <location>
        <begin position="1"/>
        <end position="21"/>
    </location>
</feature>
<feature type="region of interest" description="Disordered" evidence="1">
    <location>
        <begin position="1"/>
        <end position="97"/>
    </location>
</feature>
<dbReference type="GO" id="GO:0000725">
    <property type="term" value="P:recombinational repair"/>
    <property type="evidence" value="ECO:0007669"/>
    <property type="project" value="InterPro"/>
</dbReference>
<accession>A0A9X0CQZ0</accession>
<dbReference type="AlphaFoldDB" id="A0A9X0CQZ0"/>
<evidence type="ECO:0000256" key="1">
    <source>
        <dbReference type="SAM" id="MobiDB-lite"/>
    </source>
</evidence>
<feature type="compositionally biased region" description="Polar residues" evidence="1">
    <location>
        <begin position="184"/>
        <end position="200"/>
    </location>
</feature>
<dbReference type="InterPro" id="IPR028045">
    <property type="entry name" value="HROB"/>
</dbReference>
<keyword evidence="4" id="KW-1185">Reference proteome</keyword>
<evidence type="ECO:0000313" key="4">
    <source>
        <dbReference type="Proteomes" id="UP001163046"/>
    </source>
</evidence>
<dbReference type="PANTHER" id="PTHR14523:SF1">
    <property type="entry name" value="HOMOLOGOUS RECOMBINATION OB-FOLD PROTEIN"/>
    <property type="match status" value="1"/>
</dbReference>
<feature type="region of interest" description="Disordered" evidence="1">
    <location>
        <begin position="137"/>
        <end position="225"/>
    </location>
</feature>
<dbReference type="Proteomes" id="UP001163046">
    <property type="component" value="Unassembled WGS sequence"/>
</dbReference>
<organism evidence="3 4">
    <name type="scientific">Desmophyllum pertusum</name>
    <dbReference type="NCBI Taxonomy" id="174260"/>
    <lineage>
        <taxon>Eukaryota</taxon>
        <taxon>Metazoa</taxon>
        <taxon>Cnidaria</taxon>
        <taxon>Anthozoa</taxon>
        <taxon>Hexacorallia</taxon>
        <taxon>Scleractinia</taxon>
        <taxon>Caryophylliina</taxon>
        <taxon>Caryophylliidae</taxon>
        <taxon>Desmophyllum</taxon>
    </lineage>
</organism>
<comment type="caution">
    <text evidence="3">The sequence shown here is derived from an EMBL/GenBank/DDBJ whole genome shotgun (WGS) entry which is preliminary data.</text>
</comment>
<dbReference type="Pfam" id="PF15072">
    <property type="entry name" value="HROB"/>
    <property type="match status" value="1"/>
</dbReference>
<feature type="compositionally biased region" description="Polar residues" evidence="1">
    <location>
        <begin position="60"/>
        <end position="97"/>
    </location>
</feature>
<dbReference type="OrthoDB" id="21443at2759"/>
<evidence type="ECO:0000313" key="3">
    <source>
        <dbReference type="EMBL" id="KAJ7372221.1"/>
    </source>
</evidence>
<reference evidence="3" key="1">
    <citation type="submission" date="2023-01" db="EMBL/GenBank/DDBJ databases">
        <title>Genome assembly of the deep-sea coral Lophelia pertusa.</title>
        <authorList>
            <person name="Herrera S."/>
            <person name="Cordes E."/>
        </authorList>
    </citation>
    <scope>NUCLEOTIDE SEQUENCE</scope>
    <source>
        <strain evidence="3">USNM1676648</strain>
        <tissue evidence="3">Polyp</tissue>
    </source>
</reference>
<proteinExistence type="predicted"/>
<dbReference type="PANTHER" id="PTHR14523">
    <property type="entry name" value="UNCHARACTERIZED PROTEIN C17ORF53 HOMOLOG"/>
    <property type="match status" value="1"/>
</dbReference>
<dbReference type="InterPro" id="IPR058570">
    <property type="entry name" value="HROB_OB"/>
</dbReference>
<dbReference type="EMBL" id="MU826838">
    <property type="protein sequence ID" value="KAJ7372221.1"/>
    <property type="molecule type" value="Genomic_DNA"/>
</dbReference>
<protein>
    <recommendedName>
        <fullName evidence="2">Homologous recombination OB-fold protein OB-fold domain-containing protein</fullName>
    </recommendedName>
</protein>
<name>A0A9X0CQZ0_9CNID</name>
<feature type="compositionally biased region" description="Polar residues" evidence="1">
    <location>
        <begin position="139"/>
        <end position="166"/>
    </location>
</feature>
<evidence type="ECO:0000259" key="2">
    <source>
        <dbReference type="Pfam" id="PF15072"/>
    </source>
</evidence>
<feature type="domain" description="Homologous recombination OB-fold protein OB-fold" evidence="2">
    <location>
        <begin position="265"/>
        <end position="347"/>
    </location>
</feature>
<sequence length="375" mass="41314">MDPSNKVSTQSNLTSNFSSKPELSGFHLNTGFKTMHDSKATDVHTTSPVWQQRGPLRNSPAINNQTRHFPMIGNTSSPLCNQTERSSPRTYNKSLSRTKAPETPLMFGQNTGTCTGSSTPQGNHAVAPETPVMFRQSVGRGSSTPQGHQTPVVNRNHTRTPSGSKTPKTRKFPGPAGLLPKLSPGQNLDDTCTSLVSPLPSTRKRSPVESKVHVSQSNTSEDEDFSRDPWTYMHQDFLKNVPLAMRYTIIRVYTEAIQQRLDHGKVPCLCALVKAFSLTEADASVLLKDPTGEIHGTLHRKVLENFQTELAPGAGLILKHVSVFSPAPRKHYLNITPGNILQIYPPDPQYMSSSQTLVSRKVKNSVQFLSSPYFL</sequence>